<keyword evidence="3" id="KW-0732">Signal</keyword>
<dbReference type="Pfam" id="PF00450">
    <property type="entry name" value="Peptidase_S10"/>
    <property type="match status" value="1"/>
</dbReference>
<evidence type="ECO:0000256" key="3">
    <source>
        <dbReference type="ARBA" id="ARBA00022729"/>
    </source>
</evidence>
<keyword evidence="7" id="KW-1185">Reference proteome</keyword>
<reference evidence="7" key="1">
    <citation type="submission" date="2016-10" db="EMBL/GenBank/DDBJ databases">
        <authorList>
            <person name="Varghese N."/>
            <person name="Submissions S."/>
        </authorList>
    </citation>
    <scope>NUCLEOTIDE SEQUENCE [LARGE SCALE GENOMIC DNA]</scope>
    <source>
        <strain evidence="7">Nm69</strain>
    </source>
</reference>
<sequence>MLIAIIVWIGLVQMPVAMSAEEGTEVKQESPSEARASDLANQSVTTHIFKSGQATLDYTATAASVTVHDKQSQPAGQIFYVAYTMNQPDQQRRPLTFVFNGGPGAASAYLHLGALGPKRVVFNKNGTVPTPTRIVDNPKSWLAFTDLVFVDPIGTGYSRKSGSKETSQSASDKQVHGRSQFWGVEEDVHSLSRFIRNYLTEENRWLSPVYLAGESYGGFRVARLSRRLQADYGIAPSGLILISPVLDFSFIWGGEYSLWPWVSLLPSYAAVAAIHQRSDQVDYIADRPRDTLIEVERFALTGYLSGLAAGTPEPDWLDQVSNIIALDKDTLQRSTGRISAARFVKTLLADQRRLLSLYDGSITLIDPDPAKQFMSGRDLYLDRLNAPVTAAFNSYVRKHLTFKSELPYLLLNKDVSSAWNWRSGIHGQQGFAEAVSDLKLAMSLNPDMRVKIVHGVFDLVTPYFASEILIRQMALDPKISRNIELNVYHGGHMFYFHEDSLNALYSDALRFYKRNL</sequence>
<dbReference type="Proteomes" id="UP000199533">
    <property type="component" value="Unassembled WGS sequence"/>
</dbReference>
<dbReference type="InterPro" id="IPR029058">
    <property type="entry name" value="AB_hydrolase_fold"/>
</dbReference>
<protein>
    <submittedName>
        <fullName evidence="6">Carboxypeptidase C (Cathepsin A)</fullName>
    </submittedName>
</protein>
<keyword evidence="5" id="KW-0325">Glycoprotein</keyword>
<gene>
    <name evidence="6" type="ORF">SAMN05216302_1004121</name>
</gene>
<name>A0A1I3YRA0_9PROT</name>
<evidence type="ECO:0000256" key="1">
    <source>
        <dbReference type="ARBA" id="ARBA00022645"/>
    </source>
</evidence>
<keyword evidence="4" id="KW-0378">Hydrolase</keyword>
<dbReference type="Gene3D" id="3.40.50.1820">
    <property type="entry name" value="alpha/beta hydrolase"/>
    <property type="match status" value="1"/>
</dbReference>
<evidence type="ECO:0000313" key="6">
    <source>
        <dbReference type="EMBL" id="SFK34477.1"/>
    </source>
</evidence>
<dbReference type="PROSITE" id="PS00131">
    <property type="entry name" value="CARBOXYPEPT_SER_SER"/>
    <property type="match status" value="1"/>
</dbReference>
<dbReference type="PANTHER" id="PTHR11802:SF3">
    <property type="entry name" value="RETINOID-INDUCIBLE SERINE CARBOXYPEPTIDASE"/>
    <property type="match status" value="1"/>
</dbReference>
<keyword evidence="2" id="KW-0645">Protease</keyword>
<dbReference type="PANTHER" id="PTHR11802">
    <property type="entry name" value="SERINE PROTEASE FAMILY S10 SERINE CARBOXYPEPTIDASE"/>
    <property type="match status" value="1"/>
</dbReference>
<accession>A0A1I3YRA0</accession>
<evidence type="ECO:0000256" key="2">
    <source>
        <dbReference type="ARBA" id="ARBA00022670"/>
    </source>
</evidence>
<dbReference type="InterPro" id="IPR018202">
    <property type="entry name" value="Ser_caboxypep_ser_AS"/>
</dbReference>
<dbReference type="SUPFAM" id="SSF53474">
    <property type="entry name" value="alpha/beta-Hydrolases"/>
    <property type="match status" value="1"/>
</dbReference>
<evidence type="ECO:0000313" key="7">
    <source>
        <dbReference type="Proteomes" id="UP000199533"/>
    </source>
</evidence>
<proteinExistence type="predicted"/>
<organism evidence="6 7">
    <name type="scientific">Nitrosomonas aestuarii</name>
    <dbReference type="NCBI Taxonomy" id="52441"/>
    <lineage>
        <taxon>Bacteria</taxon>
        <taxon>Pseudomonadati</taxon>
        <taxon>Pseudomonadota</taxon>
        <taxon>Betaproteobacteria</taxon>
        <taxon>Nitrosomonadales</taxon>
        <taxon>Nitrosomonadaceae</taxon>
        <taxon>Nitrosomonas</taxon>
    </lineage>
</organism>
<evidence type="ECO:0000256" key="5">
    <source>
        <dbReference type="ARBA" id="ARBA00023180"/>
    </source>
</evidence>
<dbReference type="STRING" id="52441.SAMN05216302_1004121"/>
<dbReference type="AlphaFoldDB" id="A0A1I3YRA0"/>
<keyword evidence="1 6" id="KW-0121">Carboxypeptidase</keyword>
<evidence type="ECO:0000256" key="4">
    <source>
        <dbReference type="ARBA" id="ARBA00022801"/>
    </source>
</evidence>
<dbReference type="GO" id="GO:0004185">
    <property type="term" value="F:serine-type carboxypeptidase activity"/>
    <property type="evidence" value="ECO:0007669"/>
    <property type="project" value="InterPro"/>
</dbReference>
<dbReference type="GO" id="GO:0006508">
    <property type="term" value="P:proteolysis"/>
    <property type="evidence" value="ECO:0007669"/>
    <property type="project" value="UniProtKB-KW"/>
</dbReference>
<dbReference type="InterPro" id="IPR001563">
    <property type="entry name" value="Peptidase_S10"/>
</dbReference>
<dbReference type="EMBL" id="FOSP01000004">
    <property type="protein sequence ID" value="SFK34477.1"/>
    <property type="molecule type" value="Genomic_DNA"/>
</dbReference>